<feature type="transmembrane region" description="Helical" evidence="1">
    <location>
        <begin position="84"/>
        <end position="105"/>
    </location>
</feature>
<protein>
    <submittedName>
        <fullName evidence="2">Uncharacterized protein</fullName>
    </submittedName>
</protein>
<evidence type="ECO:0000256" key="1">
    <source>
        <dbReference type="SAM" id="Phobius"/>
    </source>
</evidence>
<evidence type="ECO:0000313" key="3">
    <source>
        <dbReference type="Proteomes" id="UP000739538"/>
    </source>
</evidence>
<evidence type="ECO:0000313" key="2">
    <source>
        <dbReference type="EMBL" id="MCA9759478.1"/>
    </source>
</evidence>
<keyword evidence="1" id="KW-1133">Transmembrane helix</keyword>
<gene>
    <name evidence="2" type="ORF">KDA27_27030</name>
</gene>
<organism evidence="2 3">
    <name type="scientific">Eiseniibacteriota bacterium</name>
    <dbReference type="NCBI Taxonomy" id="2212470"/>
    <lineage>
        <taxon>Bacteria</taxon>
        <taxon>Candidatus Eiseniibacteriota</taxon>
    </lineage>
</organism>
<feature type="non-terminal residue" evidence="2">
    <location>
        <position position="1"/>
    </location>
</feature>
<accession>A0A956NHN1</accession>
<proteinExistence type="predicted"/>
<feature type="transmembrane region" description="Helical" evidence="1">
    <location>
        <begin position="6"/>
        <end position="21"/>
    </location>
</feature>
<dbReference type="Proteomes" id="UP000739538">
    <property type="component" value="Unassembled WGS sequence"/>
</dbReference>
<comment type="caution">
    <text evidence="2">The sequence shown here is derived from an EMBL/GenBank/DDBJ whole genome shotgun (WGS) entry which is preliminary data.</text>
</comment>
<dbReference type="AlphaFoldDB" id="A0A956NHN1"/>
<keyword evidence="1" id="KW-0472">Membrane</keyword>
<feature type="transmembrane region" description="Helical" evidence="1">
    <location>
        <begin position="55"/>
        <end position="77"/>
    </location>
</feature>
<reference evidence="2" key="2">
    <citation type="journal article" date="2021" name="Microbiome">
        <title>Successional dynamics and alternative stable states in a saline activated sludge microbial community over 9 years.</title>
        <authorList>
            <person name="Wang Y."/>
            <person name="Ye J."/>
            <person name="Ju F."/>
            <person name="Liu L."/>
            <person name="Boyd J.A."/>
            <person name="Deng Y."/>
            <person name="Parks D.H."/>
            <person name="Jiang X."/>
            <person name="Yin X."/>
            <person name="Woodcroft B.J."/>
            <person name="Tyson G.W."/>
            <person name="Hugenholtz P."/>
            <person name="Polz M.F."/>
            <person name="Zhang T."/>
        </authorList>
    </citation>
    <scope>NUCLEOTIDE SEQUENCE</scope>
    <source>
        <strain evidence="2">HKST-UBA02</strain>
    </source>
</reference>
<feature type="transmembrane region" description="Helical" evidence="1">
    <location>
        <begin position="28"/>
        <end position="49"/>
    </location>
</feature>
<reference evidence="2" key="1">
    <citation type="submission" date="2020-04" db="EMBL/GenBank/DDBJ databases">
        <authorList>
            <person name="Zhang T."/>
        </authorList>
    </citation>
    <scope>NUCLEOTIDE SEQUENCE</scope>
    <source>
        <strain evidence="2">HKST-UBA02</strain>
    </source>
</reference>
<dbReference type="EMBL" id="JAGQHS010000359">
    <property type="protein sequence ID" value="MCA9759478.1"/>
    <property type="molecule type" value="Genomic_DNA"/>
</dbReference>
<name>A0A956NHN1_UNCEI</name>
<sequence>VEYTIHPVVAALVCGFALFAARQRLRQLAVRAALLTVLFALVILTISTTNETRHLMVLVPSAFFLGGLGVYDALVAASKRAPVGLARIAGAALVLGLVLGSFRLLTTIDPEAVLYFEGEPEFLALEEFLLDKGLANGPILVAGGTDQLGVEAIRFLAASRSGVPYTAVRIDSYPFQKKRIRENRLRKRNVVGPYFDESHSASLGEVLNSGYYGTAVQIEPLASSEETDVSIESVLGDHPHEDMTAAGFRVRVYPLAPIAKLDEETNPLPTAVTGFVP</sequence>
<keyword evidence="1" id="KW-0812">Transmembrane</keyword>